<protein>
    <submittedName>
        <fullName evidence="3">Uncharacterized protein</fullName>
    </submittedName>
</protein>
<dbReference type="InParanoid" id="F0XBU8"/>
<evidence type="ECO:0000313" key="3">
    <source>
        <dbReference type="EMBL" id="EFX04926.1"/>
    </source>
</evidence>
<sequence length="144" mass="15599">MSSSPCKESANLINQIYQIYELIQSIIKIIGDIQLLCGATVGRFVINGFRLSVVIIRFMINIVFLFLPFSSPFEKANVSKNSVKDTATSDVAKDMATGNAKGNTTPNTSEVVISQDTSKDPKESLGDAMPLLATGTDHTVKKKV</sequence>
<feature type="region of interest" description="Disordered" evidence="1">
    <location>
        <begin position="94"/>
        <end position="144"/>
    </location>
</feature>
<accession>F0XBU8</accession>
<feature type="compositionally biased region" description="Polar residues" evidence="1">
    <location>
        <begin position="100"/>
        <end position="116"/>
    </location>
</feature>
<keyword evidence="2" id="KW-1133">Transmembrane helix</keyword>
<keyword evidence="2" id="KW-0812">Transmembrane</keyword>
<name>F0XBU8_GROCL</name>
<evidence type="ECO:0000313" key="4">
    <source>
        <dbReference type="Proteomes" id="UP000007796"/>
    </source>
</evidence>
<keyword evidence="4" id="KW-1185">Reference proteome</keyword>
<dbReference type="EMBL" id="GL629756">
    <property type="protein sequence ID" value="EFX04926.1"/>
    <property type="molecule type" value="Genomic_DNA"/>
</dbReference>
<reference evidence="3 4" key="1">
    <citation type="journal article" date="2011" name="Proc. Natl. Acad. Sci. U.S.A.">
        <title>Genome and transcriptome analyses of the mountain pine beetle-fungal symbiont Grosmannia clavigera, a lodgepole pine pathogen.</title>
        <authorList>
            <person name="DiGuistini S."/>
            <person name="Wang Y."/>
            <person name="Liao N.Y."/>
            <person name="Taylor G."/>
            <person name="Tanguay P."/>
            <person name="Feau N."/>
            <person name="Henrissat B."/>
            <person name="Chan S.K."/>
            <person name="Hesse-Orce U."/>
            <person name="Alamouti S.M."/>
            <person name="Tsui C.K.M."/>
            <person name="Docking R.T."/>
            <person name="Levasseur A."/>
            <person name="Haridas S."/>
            <person name="Robertson G."/>
            <person name="Birol I."/>
            <person name="Holt R.A."/>
            <person name="Marra M.A."/>
            <person name="Hamelin R.C."/>
            <person name="Hirst M."/>
            <person name="Jones S.J.M."/>
            <person name="Bohlmann J."/>
            <person name="Breuil C."/>
        </authorList>
    </citation>
    <scope>NUCLEOTIDE SEQUENCE [LARGE SCALE GENOMIC DNA]</scope>
    <source>
        <strain evidence="4">kw1407 / UAMH 11150</strain>
    </source>
</reference>
<dbReference type="AlphaFoldDB" id="F0XBU8"/>
<feature type="transmembrane region" description="Helical" evidence="2">
    <location>
        <begin position="49"/>
        <end position="69"/>
    </location>
</feature>
<dbReference type="Proteomes" id="UP000007796">
    <property type="component" value="Unassembled WGS sequence"/>
</dbReference>
<evidence type="ECO:0000256" key="2">
    <source>
        <dbReference type="SAM" id="Phobius"/>
    </source>
</evidence>
<dbReference type="GeneID" id="25978482"/>
<keyword evidence="2" id="KW-0472">Membrane</keyword>
<organism evidence="4">
    <name type="scientific">Grosmannia clavigera (strain kw1407 / UAMH 11150)</name>
    <name type="common">Blue stain fungus</name>
    <name type="synonym">Graphiocladiella clavigera</name>
    <dbReference type="NCBI Taxonomy" id="655863"/>
    <lineage>
        <taxon>Eukaryota</taxon>
        <taxon>Fungi</taxon>
        <taxon>Dikarya</taxon>
        <taxon>Ascomycota</taxon>
        <taxon>Pezizomycotina</taxon>
        <taxon>Sordariomycetes</taxon>
        <taxon>Sordariomycetidae</taxon>
        <taxon>Ophiostomatales</taxon>
        <taxon>Ophiostomataceae</taxon>
        <taxon>Leptographium</taxon>
    </lineage>
</organism>
<proteinExistence type="predicted"/>
<dbReference type="HOGENOM" id="CLU_1796667_0_0_1"/>
<dbReference type="RefSeq" id="XP_014174408.1">
    <property type="nucleotide sequence ID" value="XM_014318933.1"/>
</dbReference>
<gene>
    <name evidence="3" type="ORF">CMQ_5188</name>
</gene>
<evidence type="ECO:0000256" key="1">
    <source>
        <dbReference type="SAM" id="MobiDB-lite"/>
    </source>
</evidence>